<reference evidence="6" key="3">
    <citation type="submission" date="2025-09" db="UniProtKB">
        <authorList>
            <consortium name="Ensembl"/>
        </authorList>
    </citation>
    <scope>IDENTIFICATION</scope>
</reference>
<protein>
    <submittedName>
        <fullName evidence="6">2-oxoglutarate and iron dependent oxygenase domain containing 3</fullName>
    </submittedName>
</protein>
<dbReference type="AlphaFoldDB" id="A0A452Q868"/>
<dbReference type="InterPro" id="IPR039210">
    <property type="entry name" value="OGFOD3"/>
</dbReference>
<dbReference type="Proteomes" id="UP000291022">
    <property type="component" value="Unassembled WGS sequence"/>
</dbReference>
<dbReference type="GeneTree" id="ENSGT00390000005895"/>
<dbReference type="PANTHER" id="PTHR14650">
    <property type="entry name" value="PROLYL HYDROXYLASE-RELATED"/>
    <property type="match status" value="1"/>
</dbReference>
<proteinExistence type="predicted"/>
<organism evidence="6 7">
    <name type="scientific">Ursus americanus</name>
    <name type="common">American black bear</name>
    <name type="synonym">Euarctos americanus</name>
    <dbReference type="NCBI Taxonomy" id="9643"/>
    <lineage>
        <taxon>Eukaryota</taxon>
        <taxon>Metazoa</taxon>
        <taxon>Chordata</taxon>
        <taxon>Craniata</taxon>
        <taxon>Vertebrata</taxon>
        <taxon>Euteleostomi</taxon>
        <taxon>Mammalia</taxon>
        <taxon>Eutheria</taxon>
        <taxon>Laurasiatheria</taxon>
        <taxon>Carnivora</taxon>
        <taxon>Caniformia</taxon>
        <taxon>Ursidae</taxon>
        <taxon>Ursus</taxon>
    </lineage>
</organism>
<dbReference type="Gene3D" id="2.60.120.620">
    <property type="entry name" value="q2cbj1_9rhob like domain"/>
    <property type="match status" value="1"/>
</dbReference>
<dbReference type="SMART" id="SM00702">
    <property type="entry name" value="P4Hc"/>
    <property type="match status" value="1"/>
</dbReference>
<evidence type="ECO:0000256" key="4">
    <source>
        <dbReference type="SAM" id="MobiDB-lite"/>
    </source>
</evidence>
<evidence type="ECO:0000313" key="7">
    <source>
        <dbReference type="Proteomes" id="UP000291022"/>
    </source>
</evidence>
<feature type="domain" description="Prolyl 4-hydroxylase alpha subunit" evidence="5">
    <location>
        <begin position="104"/>
        <end position="293"/>
    </location>
</feature>
<sequence>MAPQRRGAPKAPEGSEAAERRRRSSAKSVRAPREVQRKWLKTTILGACAVLAGPLLWSSLGGDDGVTEVLAHRGEILPGRFIEVPCSEDYDSHRRFEGCSPRKCGRGITDTVITRDEAQRIRSIAEKGLSLGGSDGGASILDLHSGALSVGKHFVNLYRYFGDKIQTVFSEEDFQLYRDVRRKVQLTIAQAFGISASSLYLTKPTFFSRINSTQARTAHDEYWHAHVDKVTYGSFDYTSLLYLSDYLDDFGGGRFVFVEEGANKTVEPRAGRTLRRQPRACGQVGKWSICWSSTCPTAPGHCCHCTAVPRAPLSLRCVPTLSLPRGKIPDLIMLVTALSTGTSSPDQVVLEPPGLPTQHGHSELPCERVLRQWTVPSLLALAGKGGVAAPGRTPRDPQAEPCHLVQAPGTVPVPSSCCHVSPVLTTSPSPAHWASVWGVQSDQ</sequence>
<dbReference type="PANTHER" id="PTHR14650:SF1">
    <property type="entry name" value="2-OXOGLUTARATE AND IRON-DEPENDENT OXYGENASE DOMAIN-CONTAINING PROTEIN 3"/>
    <property type="match status" value="1"/>
</dbReference>
<evidence type="ECO:0000256" key="3">
    <source>
        <dbReference type="ARBA" id="ARBA00023002"/>
    </source>
</evidence>
<evidence type="ECO:0000256" key="1">
    <source>
        <dbReference type="ARBA" id="ARBA00001961"/>
    </source>
</evidence>
<keyword evidence="7" id="KW-1185">Reference proteome</keyword>
<feature type="region of interest" description="Disordered" evidence="4">
    <location>
        <begin position="1"/>
        <end position="32"/>
    </location>
</feature>
<dbReference type="InterPro" id="IPR006620">
    <property type="entry name" value="Pro_4_hyd_alph"/>
</dbReference>
<keyword evidence="2" id="KW-0223">Dioxygenase</keyword>
<name>A0A452Q868_URSAM</name>
<evidence type="ECO:0000259" key="5">
    <source>
        <dbReference type="SMART" id="SM00702"/>
    </source>
</evidence>
<reference evidence="6" key="2">
    <citation type="submission" date="2025-08" db="UniProtKB">
        <authorList>
            <consortium name="Ensembl"/>
        </authorList>
    </citation>
    <scope>IDENTIFICATION</scope>
</reference>
<accession>A0A452Q868</accession>
<dbReference type="GO" id="GO:0051213">
    <property type="term" value="F:dioxygenase activity"/>
    <property type="evidence" value="ECO:0007669"/>
    <property type="project" value="UniProtKB-KW"/>
</dbReference>
<reference evidence="7" key="1">
    <citation type="submission" date="2016-06" db="EMBL/GenBank/DDBJ databases">
        <title>De novo assembly and RNA-Seq shows season-dependent expression and editing in black bear kidneys.</title>
        <authorList>
            <person name="Korstanje R."/>
            <person name="Srivastava A."/>
            <person name="Sarsani V.K."/>
            <person name="Sheehan S.M."/>
            <person name="Seger R.L."/>
            <person name="Barter M.E."/>
            <person name="Lindqvist C."/>
            <person name="Brody L.C."/>
            <person name="Mullikin J.C."/>
        </authorList>
    </citation>
    <scope>NUCLEOTIDE SEQUENCE [LARGE SCALE GENOMIC DNA]</scope>
</reference>
<evidence type="ECO:0000313" key="6">
    <source>
        <dbReference type="Ensembl" id="ENSUAMP00000000447.1"/>
    </source>
</evidence>
<dbReference type="Ensembl" id="ENSUAMT00000000530.1">
    <property type="protein sequence ID" value="ENSUAMP00000000447.1"/>
    <property type="gene ID" value="ENSUAMG00000000486.1"/>
</dbReference>
<dbReference type="GO" id="GO:0005506">
    <property type="term" value="F:iron ion binding"/>
    <property type="evidence" value="ECO:0007669"/>
    <property type="project" value="InterPro"/>
</dbReference>
<comment type="cofactor">
    <cofactor evidence="1">
        <name>L-ascorbate</name>
        <dbReference type="ChEBI" id="CHEBI:38290"/>
    </cofactor>
</comment>
<gene>
    <name evidence="6" type="primary">OGFOD3</name>
</gene>
<keyword evidence="3" id="KW-0560">Oxidoreductase</keyword>
<dbReference type="GO" id="GO:0016705">
    <property type="term" value="F:oxidoreductase activity, acting on paired donors, with incorporation or reduction of molecular oxygen"/>
    <property type="evidence" value="ECO:0007669"/>
    <property type="project" value="InterPro"/>
</dbReference>
<dbReference type="GO" id="GO:0016020">
    <property type="term" value="C:membrane"/>
    <property type="evidence" value="ECO:0007669"/>
    <property type="project" value="TreeGrafter"/>
</dbReference>
<dbReference type="GO" id="GO:0031418">
    <property type="term" value="F:L-ascorbic acid binding"/>
    <property type="evidence" value="ECO:0007669"/>
    <property type="project" value="InterPro"/>
</dbReference>
<evidence type="ECO:0000256" key="2">
    <source>
        <dbReference type="ARBA" id="ARBA00022964"/>
    </source>
</evidence>
<dbReference type="STRING" id="9643.ENSUAMP00000000447"/>